<name>A0A9P8VGG8_9PEZI</name>
<evidence type="ECO:0000256" key="1">
    <source>
        <dbReference type="ARBA" id="ARBA00022722"/>
    </source>
</evidence>
<sequence length="318" mass="34748">MAILSKPIPALYTVYVLRSTVRHASLYIGSTPNPPRRLKQHNGQARGGAARTSRSSLRPWEMVAIVSGFPSMMAALKFEWALANPHLSLHIPSESRISKSAGVKRNGHPKRPRASMSSVMANIHLLLRVPSFLRWPLNLHFFAPAAHSAWLASCDVATEPVRPGLQVATDFGPKGAKSGKGAAAVEEASESQAWGIHSLPLDYAPMKEYAEKTRSIISFEQEGKCIVCEEELEHGTGLHVVCSSDGCQGVGHLACWSRHLLTEEGNEEAMMPTHGRCPSCHNAVQWGVMMKELTLRERSPKEVDKLLKTKPGKGKAKA</sequence>
<dbReference type="PANTHER" id="PTHR20208">
    <property type="entry name" value="STRUCTURE-SPECIFIC ENDONUCLEASE SUBUNIT SLX1"/>
    <property type="match status" value="1"/>
</dbReference>
<comment type="caution">
    <text evidence="11">The sequence shown here is derived from an EMBL/GenBank/DDBJ whole genome shotgun (WGS) entry which is preliminary data.</text>
</comment>
<proteinExistence type="inferred from homology"/>
<feature type="region of interest" description="Disordered" evidence="9">
    <location>
        <begin position="299"/>
        <end position="318"/>
    </location>
</feature>
<protein>
    <submittedName>
        <fullName evidence="11">GIY-YIG catalytic domain-containing protein</fullName>
    </submittedName>
</protein>
<dbReference type="Gene3D" id="3.30.40.10">
    <property type="entry name" value="Zinc/RING finger domain, C3HC4 (zinc finger)"/>
    <property type="match status" value="1"/>
</dbReference>
<dbReference type="CDD" id="cd10455">
    <property type="entry name" value="GIY-YIG_SLX1"/>
    <property type="match status" value="1"/>
</dbReference>
<dbReference type="HAMAP" id="MF_03100">
    <property type="entry name" value="Endonuc_su_Slx1"/>
    <property type="match status" value="1"/>
</dbReference>
<comment type="cofactor">
    <cofactor evidence="8">
        <name>a divalent metal cation</name>
        <dbReference type="ChEBI" id="CHEBI:60240"/>
    </cofactor>
</comment>
<evidence type="ECO:0000259" key="10">
    <source>
        <dbReference type="PROSITE" id="PS50164"/>
    </source>
</evidence>
<evidence type="ECO:0000256" key="9">
    <source>
        <dbReference type="SAM" id="MobiDB-lite"/>
    </source>
</evidence>
<dbReference type="InterPro" id="IPR048749">
    <property type="entry name" value="SLX1_C"/>
</dbReference>
<dbReference type="PANTHER" id="PTHR20208:SF10">
    <property type="entry name" value="STRUCTURE-SPECIFIC ENDONUCLEASE SUBUNIT SLX1"/>
    <property type="match status" value="1"/>
</dbReference>
<dbReference type="OrthoDB" id="24645at2759"/>
<dbReference type="GO" id="GO:0017108">
    <property type="term" value="F:5'-flap endonuclease activity"/>
    <property type="evidence" value="ECO:0007669"/>
    <property type="project" value="InterPro"/>
</dbReference>
<dbReference type="GO" id="GO:0000724">
    <property type="term" value="P:double-strand break repair via homologous recombination"/>
    <property type="evidence" value="ECO:0007669"/>
    <property type="project" value="TreeGrafter"/>
</dbReference>
<dbReference type="InterPro" id="IPR050381">
    <property type="entry name" value="SLX1_endonuclease"/>
</dbReference>
<keyword evidence="7 8" id="KW-0539">Nucleus</keyword>
<dbReference type="GO" id="GO:0008821">
    <property type="term" value="F:crossover junction DNA endonuclease activity"/>
    <property type="evidence" value="ECO:0007669"/>
    <property type="project" value="TreeGrafter"/>
</dbReference>
<keyword evidence="1 8" id="KW-0540">Nuclease</keyword>
<dbReference type="EMBL" id="JAGSXJ010000004">
    <property type="protein sequence ID" value="KAH6692502.1"/>
    <property type="molecule type" value="Genomic_DNA"/>
</dbReference>
<dbReference type="AlphaFoldDB" id="A0A9P8VGG8"/>
<evidence type="ECO:0000256" key="5">
    <source>
        <dbReference type="ARBA" id="ARBA00023172"/>
    </source>
</evidence>
<dbReference type="InterPro" id="IPR027520">
    <property type="entry name" value="Slx1"/>
</dbReference>
<dbReference type="PROSITE" id="PS50164">
    <property type="entry name" value="GIY_YIG"/>
    <property type="match status" value="1"/>
</dbReference>
<keyword evidence="6 8" id="KW-0234">DNA repair</keyword>
<feature type="region of interest" description="Disordered" evidence="9">
    <location>
        <begin position="28"/>
        <end position="53"/>
    </location>
</feature>
<evidence type="ECO:0000256" key="4">
    <source>
        <dbReference type="ARBA" id="ARBA00022801"/>
    </source>
</evidence>
<evidence type="ECO:0000313" key="11">
    <source>
        <dbReference type="EMBL" id="KAH6692502.1"/>
    </source>
</evidence>
<dbReference type="InterPro" id="IPR000305">
    <property type="entry name" value="GIY-YIG_endonuc"/>
</dbReference>
<dbReference type="Pfam" id="PF01541">
    <property type="entry name" value="GIY-YIG"/>
    <property type="match status" value="1"/>
</dbReference>
<comment type="subunit">
    <text evidence="8">Forms a heterodimer with SLX4.</text>
</comment>
<keyword evidence="4 8" id="KW-0378">Hydrolase</keyword>
<organism evidence="11 12">
    <name type="scientific">Plectosphaerella plurivora</name>
    <dbReference type="NCBI Taxonomy" id="936078"/>
    <lineage>
        <taxon>Eukaryota</taxon>
        <taxon>Fungi</taxon>
        <taxon>Dikarya</taxon>
        <taxon>Ascomycota</taxon>
        <taxon>Pezizomycotina</taxon>
        <taxon>Sordariomycetes</taxon>
        <taxon>Hypocreomycetidae</taxon>
        <taxon>Glomerellales</taxon>
        <taxon>Plectosphaerellaceae</taxon>
        <taxon>Plectosphaerella</taxon>
    </lineage>
</organism>
<evidence type="ECO:0000313" key="12">
    <source>
        <dbReference type="Proteomes" id="UP000770015"/>
    </source>
</evidence>
<keyword evidence="12" id="KW-1185">Reference proteome</keyword>
<dbReference type="InterPro" id="IPR035901">
    <property type="entry name" value="GIY-YIG_endonuc_sf"/>
</dbReference>
<evidence type="ECO:0000256" key="3">
    <source>
        <dbReference type="ARBA" id="ARBA00022763"/>
    </source>
</evidence>
<dbReference type="GO" id="GO:0033557">
    <property type="term" value="C:Slx1-Slx4 complex"/>
    <property type="evidence" value="ECO:0007669"/>
    <property type="project" value="UniProtKB-UniRule"/>
</dbReference>
<comment type="similarity">
    <text evidence="8">Belongs to the SLX1 family.</text>
</comment>
<keyword evidence="5 8" id="KW-0233">DNA recombination</keyword>
<evidence type="ECO:0000256" key="2">
    <source>
        <dbReference type="ARBA" id="ARBA00022759"/>
    </source>
</evidence>
<evidence type="ECO:0000256" key="7">
    <source>
        <dbReference type="ARBA" id="ARBA00023242"/>
    </source>
</evidence>
<reference evidence="11" key="1">
    <citation type="journal article" date="2021" name="Nat. Commun.">
        <title>Genetic determinants of endophytism in the Arabidopsis root mycobiome.</title>
        <authorList>
            <person name="Mesny F."/>
            <person name="Miyauchi S."/>
            <person name="Thiergart T."/>
            <person name="Pickel B."/>
            <person name="Atanasova L."/>
            <person name="Karlsson M."/>
            <person name="Huettel B."/>
            <person name="Barry K.W."/>
            <person name="Haridas S."/>
            <person name="Chen C."/>
            <person name="Bauer D."/>
            <person name="Andreopoulos W."/>
            <person name="Pangilinan J."/>
            <person name="LaButti K."/>
            <person name="Riley R."/>
            <person name="Lipzen A."/>
            <person name="Clum A."/>
            <person name="Drula E."/>
            <person name="Henrissat B."/>
            <person name="Kohler A."/>
            <person name="Grigoriev I.V."/>
            <person name="Martin F.M."/>
            <person name="Hacquard S."/>
        </authorList>
    </citation>
    <scope>NUCLEOTIDE SEQUENCE</scope>
    <source>
        <strain evidence="11">MPI-SDFR-AT-0117</strain>
    </source>
</reference>
<feature type="domain" description="GIY-YIG" evidence="10">
    <location>
        <begin position="10"/>
        <end position="92"/>
    </location>
</feature>
<accession>A0A9P8VGG8</accession>
<dbReference type="Pfam" id="PF21202">
    <property type="entry name" value="SLX1_C"/>
    <property type="match status" value="1"/>
</dbReference>
<comment type="caution">
    <text evidence="8">Lacks conserved residue(s) required for the propagation of feature annotation.</text>
</comment>
<comment type="subcellular location">
    <subcellularLocation>
        <location evidence="8">Nucleus</location>
    </subcellularLocation>
</comment>
<comment type="function">
    <text evidence="8">Catalytic subunit of the SLX1-SLX4 structure-specific endonuclease that resolves DNA secondary structures generated during DNA repair and recombination. Has endonuclease activity towards branched DNA substrates, introducing single-strand cuts in duplex DNA close to junctions with ss-DNA.</text>
</comment>
<dbReference type="Gene3D" id="3.40.1440.10">
    <property type="entry name" value="GIY-YIG endonuclease"/>
    <property type="match status" value="1"/>
</dbReference>
<feature type="compositionally biased region" description="Basic residues" evidence="9">
    <location>
        <begin position="308"/>
        <end position="318"/>
    </location>
</feature>
<keyword evidence="2 8" id="KW-0255">Endonuclease</keyword>
<gene>
    <name evidence="11" type="ORF">F5X68DRAFT_259151</name>
</gene>
<dbReference type="InterPro" id="IPR013083">
    <property type="entry name" value="Znf_RING/FYVE/PHD"/>
</dbReference>
<keyword evidence="3 8" id="KW-0227">DNA damage</keyword>
<evidence type="ECO:0000256" key="8">
    <source>
        <dbReference type="HAMAP-Rule" id="MF_03100"/>
    </source>
</evidence>
<dbReference type="Proteomes" id="UP000770015">
    <property type="component" value="Unassembled WGS sequence"/>
</dbReference>
<evidence type="ECO:0000256" key="6">
    <source>
        <dbReference type="ARBA" id="ARBA00023204"/>
    </source>
</evidence>